<dbReference type="InterPro" id="IPR044786">
    <property type="entry name" value="PROXY"/>
</dbReference>
<reference evidence="2 3" key="1">
    <citation type="submission" date="2021-04" db="EMBL/GenBank/DDBJ databases">
        <title>Molecular and phenotypic characterization and identification of bacterial isolates recovered from the Anatolian ground squirrels (Spermophilus xanthoprymnus) and which have the potential to form a new species in the Campylobacter genus.</title>
        <authorList>
            <person name="Aydin F."/>
            <person name="Abay S."/>
            <person name="Kayman T."/>
            <person name="Karakaya E."/>
            <person name="Mustak H.K."/>
            <person name="Mustak I.B."/>
            <person name="Bilgin N."/>
            <person name="Duzler A."/>
            <person name="Sahin O."/>
            <person name="Guran O."/>
            <person name="Saticioglu I.B."/>
        </authorList>
    </citation>
    <scope>NUCLEOTIDE SEQUENCE [LARGE SCALE GENOMIC DNA]</scope>
    <source>
        <strain evidence="3">faydin-G24</strain>
    </source>
</reference>
<keyword evidence="3" id="KW-1185">Reference proteome</keyword>
<evidence type="ECO:0000313" key="2">
    <source>
        <dbReference type="EMBL" id="MBR8464652.1"/>
    </source>
</evidence>
<evidence type="ECO:0000259" key="1">
    <source>
        <dbReference type="Pfam" id="PF04073"/>
    </source>
</evidence>
<dbReference type="Proteomes" id="UP000682951">
    <property type="component" value="Unassembled WGS sequence"/>
</dbReference>
<gene>
    <name evidence="2" type="ORF">KDD93_08780</name>
</gene>
<proteinExistence type="predicted"/>
<dbReference type="Gene3D" id="3.90.960.10">
    <property type="entry name" value="YbaK/aminoacyl-tRNA synthetase-associated domain"/>
    <property type="match status" value="1"/>
</dbReference>
<sequence length="167" mass="18334">MSEQIFNKINMMLTQHCARFRVINHEAAGTSQSVAALRGTHVGQGAKALVCTIKGIQKDIVKQKIHILAVLPADYRADLNALCDELGGLKASLSSPSEVSEFTDCVIGSVPPFSFHDELKLVCDPYLFERFEEIAFNAGLLDRSIVLNASDYARIAKPNLIKFAIKN</sequence>
<dbReference type="InterPro" id="IPR036754">
    <property type="entry name" value="YbaK/aa-tRNA-synt-asso_dom_sf"/>
</dbReference>
<organism evidence="2 3">
    <name type="scientific">Campylobacter anatolicus</name>
    <dbReference type="NCBI Taxonomy" id="2829105"/>
    <lineage>
        <taxon>Bacteria</taxon>
        <taxon>Pseudomonadati</taxon>
        <taxon>Campylobacterota</taxon>
        <taxon>Epsilonproteobacteria</taxon>
        <taxon>Campylobacterales</taxon>
        <taxon>Campylobacteraceae</taxon>
        <taxon>Campylobacter</taxon>
    </lineage>
</organism>
<feature type="domain" description="YbaK/aminoacyl-tRNA synthetase-associated" evidence="1">
    <location>
        <begin position="25"/>
        <end position="154"/>
    </location>
</feature>
<name>A0ABS5HLG3_9BACT</name>
<protein>
    <submittedName>
        <fullName evidence="2">YbaK/prolyl-tRNA synthetase associated domain-containing protein</fullName>
    </submittedName>
</protein>
<dbReference type="Pfam" id="PF04073">
    <property type="entry name" value="tRNA_edit"/>
    <property type="match status" value="1"/>
</dbReference>
<dbReference type="InterPro" id="IPR007214">
    <property type="entry name" value="YbaK/aa-tRNA-synth-assoc-dom"/>
</dbReference>
<dbReference type="RefSeq" id="WP_212142470.1">
    <property type="nucleotide sequence ID" value="NZ_JAGSSW010000011.1"/>
</dbReference>
<comment type="caution">
    <text evidence="2">The sequence shown here is derived from an EMBL/GenBank/DDBJ whole genome shotgun (WGS) entry which is preliminary data.</text>
</comment>
<dbReference type="CDD" id="cd04336">
    <property type="entry name" value="YeaK"/>
    <property type="match status" value="1"/>
</dbReference>
<accession>A0ABS5HLG3</accession>
<dbReference type="SUPFAM" id="SSF55826">
    <property type="entry name" value="YbaK/ProRS associated domain"/>
    <property type="match status" value="1"/>
</dbReference>
<dbReference type="EMBL" id="JAGSSW010000011">
    <property type="protein sequence ID" value="MBR8464652.1"/>
    <property type="molecule type" value="Genomic_DNA"/>
</dbReference>
<evidence type="ECO:0000313" key="3">
    <source>
        <dbReference type="Proteomes" id="UP000682951"/>
    </source>
</evidence>